<evidence type="ECO:0000256" key="1">
    <source>
        <dbReference type="SAM" id="Coils"/>
    </source>
</evidence>
<keyword evidence="1" id="KW-0175">Coiled coil</keyword>
<dbReference type="Proteomes" id="UP000681722">
    <property type="component" value="Unassembled WGS sequence"/>
</dbReference>
<feature type="coiled-coil region" evidence="1">
    <location>
        <begin position="154"/>
        <end position="195"/>
    </location>
</feature>
<proteinExistence type="predicted"/>
<dbReference type="AlphaFoldDB" id="A0A816BT86"/>
<evidence type="ECO:0000313" key="3">
    <source>
        <dbReference type="EMBL" id="CAF1613603.1"/>
    </source>
</evidence>
<feature type="transmembrane region" description="Helical" evidence="2">
    <location>
        <begin position="205"/>
        <end position="226"/>
    </location>
</feature>
<organism evidence="3 5">
    <name type="scientific">Didymodactylos carnosus</name>
    <dbReference type="NCBI Taxonomy" id="1234261"/>
    <lineage>
        <taxon>Eukaryota</taxon>
        <taxon>Metazoa</taxon>
        <taxon>Spiralia</taxon>
        <taxon>Gnathifera</taxon>
        <taxon>Rotifera</taxon>
        <taxon>Eurotatoria</taxon>
        <taxon>Bdelloidea</taxon>
        <taxon>Philodinida</taxon>
        <taxon>Philodinidae</taxon>
        <taxon>Didymodactylos</taxon>
    </lineage>
</organism>
<name>A0A816BT86_9BILA</name>
<keyword evidence="2" id="KW-0812">Transmembrane</keyword>
<evidence type="ECO:0000313" key="4">
    <source>
        <dbReference type="EMBL" id="CAF4498530.1"/>
    </source>
</evidence>
<sequence>MATTTVLDQLLDQAALDSDLIPQTNAVDELEIATQNFDLDNDPQAQIFVKLVAASTNYASLRFRNYVKMITLTKDLIIEINQEVSEFKEIAEEFQIIIRRFIKEVLELQHQAQLMSSTLENTVHHLEVIKNTLSAPSQLTQLEDNRRNAVKLSIKRLNERAKQFCTMAENTKKEIVDLQEDMQSLKGIVNQKKDTVKNRIYLDRALVSGTLSGAVIGGSLAGTAIGSAAFGGTGALVLAGVACPPLLAITLCIGIGVVSIGGLACLVEFIRSKYTKHQQKANNYLERIENGLKQILDSTDTVHKLINHSIEKSHVFTLQMDNLEDWLMNPVYYQVSGKICEKAMLTTYELIYALHDLCNHDVSDWNNSNQFTHGGNRLYLQ</sequence>
<gene>
    <name evidence="3" type="ORF">GPM918_LOCUS43267</name>
    <name evidence="4" type="ORF">SRO942_LOCUS44711</name>
</gene>
<dbReference type="EMBL" id="CAJNOQ010038732">
    <property type="protein sequence ID" value="CAF1613603.1"/>
    <property type="molecule type" value="Genomic_DNA"/>
</dbReference>
<evidence type="ECO:0000313" key="5">
    <source>
        <dbReference type="Proteomes" id="UP000663829"/>
    </source>
</evidence>
<evidence type="ECO:0000256" key="2">
    <source>
        <dbReference type="SAM" id="Phobius"/>
    </source>
</evidence>
<accession>A0A816BT86</accession>
<feature type="transmembrane region" description="Helical" evidence="2">
    <location>
        <begin position="246"/>
        <end position="270"/>
    </location>
</feature>
<protein>
    <submittedName>
        <fullName evidence="3">Uncharacterized protein</fullName>
    </submittedName>
</protein>
<keyword evidence="5" id="KW-1185">Reference proteome</keyword>
<dbReference type="Proteomes" id="UP000663829">
    <property type="component" value="Unassembled WGS sequence"/>
</dbReference>
<comment type="caution">
    <text evidence="3">The sequence shown here is derived from an EMBL/GenBank/DDBJ whole genome shotgun (WGS) entry which is preliminary data.</text>
</comment>
<keyword evidence="2" id="KW-0472">Membrane</keyword>
<keyword evidence="2" id="KW-1133">Transmembrane helix</keyword>
<reference evidence="3" key="1">
    <citation type="submission" date="2021-02" db="EMBL/GenBank/DDBJ databases">
        <authorList>
            <person name="Nowell W R."/>
        </authorList>
    </citation>
    <scope>NUCLEOTIDE SEQUENCE</scope>
</reference>
<dbReference type="EMBL" id="CAJOBC010105590">
    <property type="protein sequence ID" value="CAF4498530.1"/>
    <property type="molecule type" value="Genomic_DNA"/>
</dbReference>